<reference evidence="1" key="2">
    <citation type="submission" date="2004-02" db="EMBL/GenBank/DDBJ databases">
        <authorList>
            <consortium name="Genoscope"/>
            <consortium name="Whitehead Institute Centre for Genome Research"/>
        </authorList>
    </citation>
    <scope>NUCLEOTIDE SEQUENCE</scope>
</reference>
<accession>Q4TCN6</accession>
<gene>
    <name evidence="1" type="ORF">GSTENG00003219001</name>
</gene>
<proteinExistence type="predicted"/>
<dbReference type="KEGG" id="tng:GSTEN00003219G001"/>
<reference evidence="1" key="1">
    <citation type="journal article" date="2004" name="Nature">
        <title>Genome duplication in the teleost fish Tetraodon nigroviridis reveals the early vertebrate proto-karyotype.</title>
        <authorList>
            <person name="Jaillon O."/>
            <person name="Aury J.-M."/>
            <person name="Brunet F."/>
            <person name="Petit J.-L."/>
            <person name="Stange-Thomann N."/>
            <person name="Mauceli E."/>
            <person name="Bouneau L."/>
            <person name="Fischer C."/>
            <person name="Ozouf-Costaz C."/>
            <person name="Bernot A."/>
            <person name="Nicaud S."/>
            <person name="Jaffe D."/>
            <person name="Fisher S."/>
            <person name="Lutfalla G."/>
            <person name="Dossat C."/>
            <person name="Segurens B."/>
            <person name="Dasilva C."/>
            <person name="Salanoubat M."/>
            <person name="Levy M."/>
            <person name="Boudet N."/>
            <person name="Castellano S."/>
            <person name="Anthouard V."/>
            <person name="Jubin C."/>
            <person name="Castelli V."/>
            <person name="Katinka M."/>
            <person name="Vacherie B."/>
            <person name="Biemont C."/>
            <person name="Skalli Z."/>
            <person name="Cattolico L."/>
            <person name="Poulain J."/>
            <person name="De Berardinis V."/>
            <person name="Cruaud C."/>
            <person name="Duprat S."/>
            <person name="Brottier P."/>
            <person name="Coutanceau J.-P."/>
            <person name="Gouzy J."/>
            <person name="Parra G."/>
            <person name="Lardier G."/>
            <person name="Chapple C."/>
            <person name="McKernan K.J."/>
            <person name="McEwan P."/>
            <person name="Bosak S."/>
            <person name="Kellis M."/>
            <person name="Volff J.-N."/>
            <person name="Guigo R."/>
            <person name="Zody M.C."/>
            <person name="Mesirov J."/>
            <person name="Lindblad-Toh K."/>
            <person name="Birren B."/>
            <person name="Nusbaum C."/>
            <person name="Kahn D."/>
            <person name="Robinson-Rechavi M."/>
            <person name="Laudet V."/>
            <person name="Schachter V."/>
            <person name="Quetier F."/>
            <person name="Saurin W."/>
            <person name="Scarpelli C."/>
            <person name="Wincker P."/>
            <person name="Lander E.S."/>
            <person name="Weissenbach J."/>
            <person name="Roest Crollius H."/>
        </authorList>
    </citation>
    <scope>NUCLEOTIDE SEQUENCE [LARGE SCALE GENOMIC DNA]</scope>
</reference>
<comment type="caution">
    <text evidence="1">The sequence shown here is derived from an EMBL/GenBank/DDBJ whole genome shotgun (WGS) entry which is preliminary data.</text>
</comment>
<evidence type="ECO:0000313" key="1">
    <source>
        <dbReference type="EMBL" id="CAF89346.1"/>
    </source>
</evidence>
<dbReference type="AlphaFoldDB" id="Q4TCN6"/>
<feature type="non-terminal residue" evidence="1">
    <location>
        <position position="1"/>
    </location>
</feature>
<sequence>LTYVLLDIAIQELFPELNRVNRRPSFLYIWT</sequence>
<feature type="non-terminal residue" evidence="1">
    <location>
        <position position="31"/>
    </location>
</feature>
<organism evidence="1">
    <name type="scientific">Tetraodon nigroviridis</name>
    <name type="common">Spotted green pufferfish</name>
    <name type="synonym">Chelonodon nigroviridis</name>
    <dbReference type="NCBI Taxonomy" id="99883"/>
    <lineage>
        <taxon>Eukaryota</taxon>
        <taxon>Metazoa</taxon>
        <taxon>Chordata</taxon>
        <taxon>Craniata</taxon>
        <taxon>Vertebrata</taxon>
        <taxon>Euteleostomi</taxon>
        <taxon>Actinopterygii</taxon>
        <taxon>Neopterygii</taxon>
        <taxon>Teleostei</taxon>
        <taxon>Neoteleostei</taxon>
        <taxon>Acanthomorphata</taxon>
        <taxon>Eupercaria</taxon>
        <taxon>Tetraodontiformes</taxon>
        <taxon>Tetradontoidea</taxon>
        <taxon>Tetraodontidae</taxon>
        <taxon>Tetraodon</taxon>
    </lineage>
</organism>
<protein>
    <submittedName>
        <fullName evidence="1">(spotted green pufferfish) hypothetical protein</fullName>
    </submittedName>
</protein>
<dbReference type="EMBL" id="CAAE01006791">
    <property type="protein sequence ID" value="CAF89346.1"/>
    <property type="molecule type" value="Genomic_DNA"/>
</dbReference>
<name>Q4TCN6_TETNG</name>